<dbReference type="Proteomes" id="UP000183015">
    <property type="component" value="Unassembled WGS sequence"/>
</dbReference>
<accession>A0A1H7KTD2</accession>
<name>A0A1H7KTD2_STRJI</name>
<organism evidence="2 3">
    <name type="scientific">Streptacidiphilus jiangxiensis</name>
    <dbReference type="NCBI Taxonomy" id="235985"/>
    <lineage>
        <taxon>Bacteria</taxon>
        <taxon>Bacillati</taxon>
        <taxon>Actinomycetota</taxon>
        <taxon>Actinomycetes</taxon>
        <taxon>Kitasatosporales</taxon>
        <taxon>Streptomycetaceae</taxon>
        <taxon>Streptacidiphilus</taxon>
    </lineage>
</organism>
<dbReference type="Pfam" id="PF04738">
    <property type="entry name" value="Lant_dehydr_N"/>
    <property type="match status" value="1"/>
</dbReference>
<keyword evidence="3" id="KW-1185">Reference proteome</keyword>
<gene>
    <name evidence="2" type="ORF">SAMN05414137_104168</name>
</gene>
<dbReference type="EMBL" id="FOAZ01000004">
    <property type="protein sequence ID" value="SEK89325.1"/>
    <property type="molecule type" value="Genomic_DNA"/>
</dbReference>
<evidence type="ECO:0000313" key="3">
    <source>
        <dbReference type="Proteomes" id="UP000183015"/>
    </source>
</evidence>
<dbReference type="eggNOG" id="ENOG502Z8P5">
    <property type="taxonomic scope" value="Bacteria"/>
</dbReference>
<reference evidence="3" key="1">
    <citation type="submission" date="2016-10" db="EMBL/GenBank/DDBJ databases">
        <authorList>
            <person name="Varghese N."/>
        </authorList>
    </citation>
    <scope>NUCLEOTIDE SEQUENCE [LARGE SCALE GENOMIC DNA]</scope>
    <source>
        <strain evidence="3">DSM 45096 / BCRC 16803 / CGMCC 4.1857 / CIP 109030 / JCM 12277 / KCTC 19219 / NBRC 100920 / 33214</strain>
    </source>
</reference>
<sequence length="843" mass="90538">MTALRVPDIGTLPPAQDAKPHVSLVTVLRAAGLPAAAVDELAAPGTMRALREAARHESTAAELAAVLTDDLYRVVPSLEDKRGRRAAVALRRDVHNGRLSAAGEARLQVLAPSLSDALHGRIERWAGLLRTAGERRSEAADLLDAEAARAGEALARHLSTPRITSGLALASPEFTDRLLAGPLSWRPESRAARSATAYLTRIALKTSPFSSLTSVGVSSFAGSAPGGGALPTAGTRVVSSARPLAVALLLAMVRHPEAASVLDVARVHGLRSVDGRRLATLPDRWVSQRTAFRVDALTDCGLYAWLLDLLPEKGVRFGDLAVNATPVGADAGLARRLVEIGLLQPVLPWRAASGRDFRALAQWAGRRLPPTLSPLAEALAGLAEQERIVVEETAAARRTVAVRAARSAAADAFEALGQATPPWVRDHPLFHEVDASPRTAGPELPPPVRDDLAEVGRWLVPHTWRHPLYDELLRCFVRRHGAGATGVDLVEFLYAFLDRADPTALAGLVPKADRATAGDPQRLLGDGTVAPAHHTVFFQVSAGTAAQVAAGEHETVVNAVHTGGMGLLGRWAGVPVIGERLGAPLADWAYQLHPGCRVYQVSPWADWSDLQRPVLRALPLLRAPGDLPTQGDLEDAEEATGMDGLTLAHQPRGATLQVLGRDGHPVAFSYLGSIPQHLLTGFAQLLCLLSNPWLTIGRIDRDRHVLDDDDGGRPVFRPRLQQGRIVWARARWTFPAEALPRPQEHGSVLDFIDSVHRWREQHGLPAEVFATRLSRSPGRVVKEKPQWLGFDHPHAIWAALGHIPPGVTAVDFAEALPSRSGHWALDSEGRGVATEFLGMMRHG</sequence>
<dbReference type="AlphaFoldDB" id="A0A1H7KTD2"/>
<dbReference type="STRING" id="235985.SAMN05414137_104168"/>
<evidence type="ECO:0000313" key="2">
    <source>
        <dbReference type="EMBL" id="SEK89325.1"/>
    </source>
</evidence>
<evidence type="ECO:0000259" key="1">
    <source>
        <dbReference type="Pfam" id="PF04738"/>
    </source>
</evidence>
<dbReference type="InterPro" id="IPR006827">
    <property type="entry name" value="Lant_deHydtase_N"/>
</dbReference>
<protein>
    <submittedName>
        <fullName evidence="2">Lantibiotic dehydratase, C terminus</fullName>
    </submittedName>
</protein>
<feature type="domain" description="Lantibiotic dehydratase N-terminal" evidence="1">
    <location>
        <begin position="716"/>
        <end position="770"/>
    </location>
</feature>
<proteinExistence type="predicted"/>